<dbReference type="Pfam" id="PF12157">
    <property type="entry name" value="DUF3591"/>
    <property type="match status" value="1"/>
</dbReference>
<evidence type="ECO:0000256" key="3">
    <source>
        <dbReference type="ARBA" id="ARBA00023163"/>
    </source>
</evidence>
<dbReference type="InterPro" id="IPR041670">
    <property type="entry name" value="Znf-CCHC_6"/>
</dbReference>
<feature type="region of interest" description="Disordered" evidence="6">
    <location>
        <begin position="972"/>
        <end position="1064"/>
    </location>
</feature>
<evidence type="ECO:0000259" key="8">
    <source>
        <dbReference type="Pfam" id="PF15288"/>
    </source>
</evidence>
<feature type="compositionally biased region" description="Low complexity" evidence="6">
    <location>
        <begin position="985"/>
        <end position="1003"/>
    </location>
</feature>
<dbReference type="GO" id="GO:0016251">
    <property type="term" value="F:RNA polymerase II general transcription initiation factor activity"/>
    <property type="evidence" value="ECO:0007669"/>
    <property type="project" value="InterPro"/>
</dbReference>
<dbReference type="GO" id="GO:0051123">
    <property type="term" value="P:RNA polymerase II preinitiation complex assembly"/>
    <property type="evidence" value="ECO:0007669"/>
    <property type="project" value="TreeGrafter"/>
</dbReference>
<comment type="caution">
    <text evidence="9">The sequence shown here is derived from an EMBL/GenBank/DDBJ whole genome shotgun (WGS) entry which is preliminary data.</text>
</comment>
<feature type="domain" description="Transcription initiation factor TFIID subunit 1 histone acetyltransferase" evidence="7">
    <location>
        <begin position="327"/>
        <end position="758"/>
    </location>
</feature>
<keyword evidence="9" id="KW-0808">Transferase</keyword>
<dbReference type="GO" id="GO:0005669">
    <property type="term" value="C:transcription factor TFIID complex"/>
    <property type="evidence" value="ECO:0007669"/>
    <property type="project" value="InterPro"/>
</dbReference>
<dbReference type="InterPro" id="IPR040240">
    <property type="entry name" value="TAF1"/>
</dbReference>
<feature type="region of interest" description="Disordered" evidence="6">
    <location>
        <begin position="778"/>
        <end position="822"/>
    </location>
</feature>
<dbReference type="PANTHER" id="PTHR13900:SF0">
    <property type="entry name" value="TRANSCRIPTION INITIATION FACTOR TFIID SUBUNIT 1"/>
    <property type="match status" value="1"/>
</dbReference>
<feature type="coiled-coil region" evidence="5">
    <location>
        <begin position="893"/>
        <end position="924"/>
    </location>
</feature>
<organism evidence="9 10">
    <name type="scientific">Ceratobasidium theobromae</name>
    <dbReference type="NCBI Taxonomy" id="1582974"/>
    <lineage>
        <taxon>Eukaryota</taxon>
        <taxon>Fungi</taxon>
        <taxon>Dikarya</taxon>
        <taxon>Basidiomycota</taxon>
        <taxon>Agaricomycotina</taxon>
        <taxon>Agaricomycetes</taxon>
        <taxon>Cantharellales</taxon>
        <taxon>Ceratobasidiaceae</taxon>
        <taxon>Ceratobasidium</taxon>
    </lineage>
</organism>
<proteinExistence type="predicted"/>
<evidence type="ECO:0000259" key="7">
    <source>
        <dbReference type="Pfam" id="PF12157"/>
    </source>
</evidence>
<keyword evidence="10" id="KW-1185">Reference proteome</keyword>
<evidence type="ECO:0000256" key="4">
    <source>
        <dbReference type="ARBA" id="ARBA00023242"/>
    </source>
</evidence>
<dbReference type="GO" id="GO:0016301">
    <property type="term" value="F:kinase activity"/>
    <property type="evidence" value="ECO:0007669"/>
    <property type="project" value="UniProtKB-KW"/>
</dbReference>
<feature type="region of interest" description="Disordered" evidence="6">
    <location>
        <begin position="926"/>
        <end position="950"/>
    </location>
</feature>
<accession>A0A5N5QEN5</accession>
<feature type="region of interest" description="Disordered" evidence="6">
    <location>
        <begin position="277"/>
        <end position="325"/>
    </location>
</feature>
<evidence type="ECO:0000256" key="2">
    <source>
        <dbReference type="ARBA" id="ARBA00023015"/>
    </source>
</evidence>
<evidence type="ECO:0000256" key="5">
    <source>
        <dbReference type="SAM" id="Coils"/>
    </source>
</evidence>
<keyword evidence="5" id="KW-0175">Coiled coil</keyword>
<keyword evidence="2" id="KW-0805">Transcription regulation</keyword>
<dbReference type="EMBL" id="SSOP01000215">
    <property type="protein sequence ID" value="KAB5589931.1"/>
    <property type="molecule type" value="Genomic_DNA"/>
</dbReference>
<feature type="compositionally biased region" description="Pro residues" evidence="6">
    <location>
        <begin position="278"/>
        <end position="295"/>
    </location>
</feature>
<name>A0A5N5QEN5_9AGAM</name>
<dbReference type="Pfam" id="PF15288">
    <property type="entry name" value="zf-CCHC_6"/>
    <property type="match status" value="1"/>
</dbReference>
<evidence type="ECO:0000313" key="10">
    <source>
        <dbReference type="Proteomes" id="UP000383932"/>
    </source>
</evidence>
<dbReference type="GO" id="GO:0017025">
    <property type="term" value="F:TBP-class protein binding"/>
    <property type="evidence" value="ECO:0007669"/>
    <property type="project" value="InterPro"/>
</dbReference>
<dbReference type="GO" id="GO:0004402">
    <property type="term" value="F:histone acetyltransferase activity"/>
    <property type="evidence" value="ECO:0007669"/>
    <property type="project" value="InterPro"/>
</dbReference>
<sequence length="1064" mass="118203">MPQHSEDDVIKSLTTGEVNVNSLGTFSALGLDFSGGLGLSLGDSFDPAWAYEDGAVGTGQGDDWEDAVDKEIENEDEPMDEVKEEAASPGLFSPVPSPKPKRRLVKKTRTVVIQRKPKVKDLFPAFDPNGACDFTELFRGRVPAKPRVNKARMFRSEVVQATNRPRTANIQIIAEFKAGVDLIQSVDFQKPNMEDSLRKALSTNAGSVPAALDERSYDPIVLDDWEDQIIYDRDTELKHLAPRPNPTAPLNPFLTHSSTSTLAWDWDDSILWSRSHDPLPPPPALDDPLLAPPPATAATTATPATAESRPKKRTRAEGAAGAGKDRYNLSNDHFYEVSKERQRVRQTFGNLVVQHAYPAMKLQLPFYKTRLTKQEARAFHRPALQIPANIEFRFTRVRNLKKKKDKNGRRVVTNDVLKKTGDLTLKDNSNFVLWEYSEEHPPVISNFGMGSVLVNYYRKKEEKDDHVPKGDLGEPFVLEPNDESPFFKYGSIQHGQTIPAIYNNLIRAPLFKHTPPPTDFLVIKSTTRGESKYYIRDIKHLYAAGQTFPVVEVPGPHSRKITHTIKQRLIIIACKLPKRVADEAAAYLQDFMEYHRRGEHQTFWRLKPSFQRPSPADMLKMVEPEHVVLTESMIVGQRHLLDSGYGKSESDMMEDEGKLDTEQQLAPWITTKNFIHATQGKAMLKLHGEGDPTGRGEGFSFIRVSMKEIFVPAGEDPEELNAEANSRPKNQHRYNVAQQQQVYKSEIERIWRAQYRSLSNKVPPELTPEEASAPMFKQPRENPALGVGKTGTGTKSRHSSLGMTSRASSIDRDGQANGETKTTRVLRIRRQAVSVLYVAYAGNETEMTDSQADGTWTTEIVRNDNVISAYVARRVEIEEENMKAEDYVPTGDVAKDQRMKAKLLEQLNKMKKNQERRLNRKNAKAIEAGEAPMPMPATAGTPDAPGRERRCGNCGQLGHMKTNRKCPRWAEFNQPAAGTPGGTAGSPTQPAGSPPFAAGSPNPLSLGLPRSGQGSGYFPTATSPLATSPPITADEPDEYSGRAFSPPASTPTGGLKLKLTRPGA</sequence>
<feature type="domain" description="Zinc knuckle" evidence="8">
    <location>
        <begin position="949"/>
        <end position="967"/>
    </location>
</feature>
<feature type="compositionally biased region" description="Polar residues" evidence="6">
    <location>
        <begin position="799"/>
        <end position="808"/>
    </location>
</feature>
<gene>
    <name evidence="9" type="ORF">CTheo_6632</name>
</gene>
<dbReference type="OrthoDB" id="5752at2759"/>
<feature type="compositionally biased region" description="Low complexity" evidence="6">
    <location>
        <begin position="928"/>
        <end position="944"/>
    </location>
</feature>
<evidence type="ECO:0000256" key="1">
    <source>
        <dbReference type="ARBA" id="ARBA00004123"/>
    </source>
</evidence>
<dbReference type="InterPro" id="IPR022591">
    <property type="entry name" value="TAF1_HAT_dom"/>
</dbReference>
<feature type="compositionally biased region" description="Low complexity" evidence="6">
    <location>
        <begin position="1019"/>
        <end position="1033"/>
    </location>
</feature>
<feature type="compositionally biased region" description="Low complexity" evidence="6">
    <location>
        <begin position="296"/>
        <end position="306"/>
    </location>
</feature>
<keyword evidence="9" id="KW-0418">Kinase</keyword>
<evidence type="ECO:0000313" key="9">
    <source>
        <dbReference type="EMBL" id="KAB5589931.1"/>
    </source>
</evidence>
<keyword evidence="3" id="KW-0804">Transcription</keyword>
<keyword evidence="4" id="KW-0539">Nucleus</keyword>
<comment type="subcellular location">
    <subcellularLocation>
        <location evidence="1">Nucleus</location>
    </subcellularLocation>
</comment>
<feature type="region of interest" description="Disordered" evidence="6">
    <location>
        <begin position="73"/>
        <end position="103"/>
    </location>
</feature>
<reference evidence="9 10" key="1">
    <citation type="journal article" date="2019" name="Fungal Biol. Biotechnol.">
        <title>Draft genome sequence of fastidious pathogen Ceratobasidium theobromae, which causes vascular-streak dieback in Theobroma cacao.</title>
        <authorList>
            <person name="Ali S.S."/>
            <person name="Asman A."/>
            <person name="Shao J."/>
            <person name="Firmansyah A.P."/>
            <person name="Susilo A.W."/>
            <person name="Rosmana A."/>
            <person name="McMahon P."/>
            <person name="Junaid M."/>
            <person name="Guest D."/>
            <person name="Kheng T.Y."/>
            <person name="Meinhardt L.W."/>
            <person name="Bailey B.A."/>
        </authorList>
    </citation>
    <scope>NUCLEOTIDE SEQUENCE [LARGE SCALE GENOMIC DNA]</scope>
    <source>
        <strain evidence="9 10">CT2</strain>
    </source>
</reference>
<evidence type="ECO:0000256" key="6">
    <source>
        <dbReference type="SAM" id="MobiDB-lite"/>
    </source>
</evidence>
<dbReference type="PANTHER" id="PTHR13900">
    <property type="entry name" value="TRANSCRIPTION INITIATION FACTOR TFIID"/>
    <property type="match status" value="1"/>
</dbReference>
<protein>
    <submittedName>
        <fullName evidence="9">Atypical/TAF1 kinase</fullName>
    </submittedName>
</protein>
<dbReference type="Proteomes" id="UP000383932">
    <property type="component" value="Unassembled WGS sequence"/>
</dbReference>
<dbReference type="AlphaFoldDB" id="A0A5N5QEN5"/>